<organism evidence="2 3">
    <name type="scientific">Paraburkholderia youngii</name>
    <dbReference type="NCBI Taxonomy" id="2782701"/>
    <lineage>
        <taxon>Bacteria</taxon>
        <taxon>Pseudomonadati</taxon>
        <taxon>Pseudomonadota</taxon>
        <taxon>Betaproteobacteria</taxon>
        <taxon>Burkholderiales</taxon>
        <taxon>Burkholderiaceae</taxon>
        <taxon>Paraburkholderia</taxon>
    </lineage>
</organism>
<dbReference type="AlphaFoldDB" id="A0A7W8L1Y6"/>
<dbReference type="Proteomes" id="UP000592820">
    <property type="component" value="Unassembled WGS sequence"/>
</dbReference>
<evidence type="ECO:0000256" key="1">
    <source>
        <dbReference type="SAM" id="MobiDB-lite"/>
    </source>
</evidence>
<evidence type="ECO:0000313" key="2">
    <source>
        <dbReference type="EMBL" id="MBB5398931.1"/>
    </source>
</evidence>
<name>A0A7W8L1Y6_9BURK</name>
<evidence type="ECO:0000313" key="3">
    <source>
        <dbReference type="Proteomes" id="UP000592820"/>
    </source>
</evidence>
<proteinExistence type="predicted"/>
<feature type="region of interest" description="Disordered" evidence="1">
    <location>
        <begin position="56"/>
        <end position="82"/>
    </location>
</feature>
<reference evidence="2 3" key="1">
    <citation type="submission" date="2020-08" db="EMBL/GenBank/DDBJ databases">
        <title>Genomic Encyclopedia of Type Strains, Phase IV (KMG-V): Genome sequencing to study the core and pangenomes of soil and plant-associated prokaryotes.</title>
        <authorList>
            <person name="Whitman W."/>
        </authorList>
    </citation>
    <scope>NUCLEOTIDE SEQUENCE [LARGE SCALE GENOMIC DNA]</scope>
    <source>
        <strain evidence="2 3">JPY162</strain>
    </source>
</reference>
<dbReference type="EMBL" id="JACHDE010000001">
    <property type="protein sequence ID" value="MBB5398931.1"/>
    <property type="molecule type" value="Genomic_DNA"/>
</dbReference>
<comment type="caution">
    <text evidence="2">The sequence shown here is derived from an EMBL/GenBank/DDBJ whole genome shotgun (WGS) entry which is preliminary data.</text>
</comment>
<accession>A0A7W8L1Y6</accession>
<protein>
    <submittedName>
        <fullName evidence="2">Uncharacterized protein</fullName>
    </submittedName>
</protein>
<feature type="compositionally biased region" description="Gly residues" evidence="1">
    <location>
        <begin position="72"/>
        <end position="82"/>
    </location>
</feature>
<sequence length="82" mass="8684">MDTIDLLEDRIMSLDYAGKSHDEAVAARKKARQRAQEPAGGRMAVDGVEADATHSCGELSEQGKQVWRTGAGLDGGGEAPSR</sequence>
<gene>
    <name evidence="2" type="ORF">HDG41_000967</name>
</gene>